<name>A0A8X6Q742_NEPPI</name>
<dbReference type="Proteomes" id="UP000887013">
    <property type="component" value="Unassembled WGS sequence"/>
</dbReference>
<dbReference type="AlphaFoldDB" id="A0A8X6Q742"/>
<keyword evidence="2" id="KW-1185">Reference proteome</keyword>
<protein>
    <submittedName>
        <fullName evidence="1">Uncharacterized protein</fullName>
    </submittedName>
</protein>
<sequence>MKLLATALRVTEARYKSNSVLCRDRSARKCQLKGFMHNSHRPVFNASNSRFAVFGVVHVYLDAPEGRTLGFCDATPAFGWVIKSTCRKGHFEEKGFTPTEY</sequence>
<dbReference type="EMBL" id="BMAW01075975">
    <property type="protein sequence ID" value="GFT99379.1"/>
    <property type="molecule type" value="Genomic_DNA"/>
</dbReference>
<comment type="caution">
    <text evidence="1">The sequence shown here is derived from an EMBL/GenBank/DDBJ whole genome shotgun (WGS) entry which is preliminary data.</text>
</comment>
<evidence type="ECO:0000313" key="1">
    <source>
        <dbReference type="EMBL" id="GFT99379.1"/>
    </source>
</evidence>
<gene>
    <name evidence="1" type="ORF">NPIL_611181</name>
</gene>
<reference evidence="1" key="1">
    <citation type="submission" date="2020-08" db="EMBL/GenBank/DDBJ databases">
        <title>Multicomponent nature underlies the extraordinary mechanical properties of spider dragline silk.</title>
        <authorList>
            <person name="Kono N."/>
            <person name="Nakamura H."/>
            <person name="Mori M."/>
            <person name="Yoshida Y."/>
            <person name="Ohtoshi R."/>
            <person name="Malay A.D."/>
            <person name="Moran D.A.P."/>
            <person name="Tomita M."/>
            <person name="Numata K."/>
            <person name="Arakawa K."/>
        </authorList>
    </citation>
    <scope>NUCLEOTIDE SEQUENCE</scope>
</reference>
<accession>A0A8X6Q742</accession>
<organism evidence="1 2">
    <name type="scientific">Nephila pilipes</name>
    <name type="common">Giant wood spider</name>
    <name type="synonym">Nephila maculata</name>
    <dbReference type="NCBI Taxonomy" id="299642"/>
    <lineage>
        <taxon>Eukaryota</taxon>
        <taxon>Metazoa</taxon>
        <taxon>Ecdysozoa</taxon>
        <taxon>Arthropoda</taxon>
        <taxon>Chelicerata</taxon>
        <taxon>Arachnida</taxon>
        <taxon>Araneae</taxon>
        <taxon>Araneomorphae</taxon>
        <taxon>Entelegynae</taxon>
        <taxon>Araneoidea</taxon>
        <taxon>Nephilidae</taxon>
        <taxon>Nephila</taxon>
    </lineage>
</organism>
<proteinExistence type="predicted"/>
<evidence type="ECO:0000313" key="2">
    <source>
        <dbReference type="Proteomes" id="UP000887013"/>
    </source>
</evidence>